<dbReference type="Gene3D" id="2.30.110.10">
    <property type="entry name" value="Electron Transport, Fmn-binding Protein, Chain A"/>
    <property type="match status" value="1"/>
</dbReference>
<dbReference type="InterPro" id="IPR014305">
    <property type="entry name" value="RNA_pol_sigma-G_actinobac"/>
</dbReference>
<evidence type="ECO:0000256" key="4">
    <source>
        <dbReference type="ARBA" id="ARBA00023082"/>
    </source>
</evidence>
<dbReference type="NCBIfam" id="TIGR02937">
    <property type="entry name" value="sigma70-ECF"/>
    <property type="match status" value="1"/>
</dbReference>
<dbReference type="Pfam" id="PF08281">
    <property type="entry name" value="Sigma70_r4_2"/>
    <property type="match status" value="1"/>
</dbReference>
<evidence type="ECO:0000313" key="9">
    <source>
        <dbReference type="Proteomes" id="UP000399805"/>
    </source>
</evidence>
<dbReference type="InterPro" id="IPR012349">
    <property type="entry name" value="Split_barrel_FMN-bd"/>
</dbReference>
<evidence type="ECO:0000256" key="3">
    <source>
        <dbReference type="ARBA" id="ARBA00023015"/>
    </source>
</evidence>
<dbReference type="NCBIfam" id="TIGR02960">
    <property type="entry name" value="SigX5"/>
    <property type="match status" value="1"/>
</dbReference>
<dbReference type="InterPro" id="IPR036388">
    <property type="entry name" value="WH-like_DNA-bd_sf"/>
</dbReference>
<proteinExistence type="inferred from homology"/>
<dbReference type="InterPro" id="IPR013324">
    <property type="entry name" value="RNA_pol_sigma_r3/r4-like"/>
</dbReference>
<dbReference type="SUPFAM" id="SSF50475">
    <property type="entry name" value="FMN-binding split barrel"/>
    <property type="match status" value="1"/>
</dbReference>
<accession>A0A6I8LGP6</accession>
<dbReference type="SUPFAM" id="SSF54427">
    <property type="entry name" value="NTF2-like"/>
    <property type="match status" value="1"/>
</dbReference>
<keyword evidence="5" id="KW-0804">Transcription</keyword>
<name>A0A6I8LGP6_9PSEU</name>
<evidence type="ECO:0000313" key="8">
    <source>
        <dbReference type="EMBL" id="VVJ16654.1"/>
    </source>
</evidence>
<evidence type="ECO:0000259" key="7">
    <source>
        <dbReference type="Pfam" id="PF08281"/>
    </source>
</evidence>
<dbReference type="InterPro" id="IPR014284">
    <property type="entry name" value="RNA_pol_sigma-70_dom"/>
</dbReference>
<dbReference type="PANTHER" id="PTHR43133">
    <property type="entry name" value="RNA POLYMERASE ECF-TYPE SIGMA FACTO"/>
    <property type="match status" value="1"/>
</dbReference>
<comment type="similarity">
    <text evidence="1">Belongs to the sigma-70 factor family. ECF subfamily.</text>
</comment>
<dbReference type="GO" id="GO:0016491">
    <property type="term" value="F:oxidoreductase activity"/>
    <property type="evidence" value="ECO:0007669"/>
    <property type="project" value="InterPro"/>
</dbReference>
<evidence type="ECO:0000256" key="2">
    <source>
        <dbReference type="ARBA" id="ARBA00011344"/>
    </source>
</evidence>
<dbReference type="InterPro" id="IPR032710">
    <property type="entry name" value="NTF2-like_dom_sf"/>
</dbReference>
<evidence type="ECO:0000259" key="6">
    <source>
        <dbReference type="Pfam" id="PF04542"/>
    </source>
</evidence>
<dbReference type="EMBL" id="CABVGP010000001">
    <property type="protein sequence ID" value="VVJ16654.1"/>
    <property type="molecule type" value="Genomic_DNA"/>
</dbReference>
<dbReference type="CDD" id="cd06171">
    <property type="entry name" value="Sigma70_r4"/>
    <property type="match status" value="1"/>
</dbReference>
<dbReference type="Proteomes" id="UP000399805">
    <property type="component" value="Unassembled WGS sequence"/>
</dbReference>
<protein>
    <submittedName>
        <fullName evidence="8">RNA polymerase sigma factor</fullName>
    </submittedName>
</protein>
<dbReference type="NCBIfam" id="TIGR00026">
    <property type="entry name" value="hi_GC_TIGR00026"/>
    <property type="match status" value="1"/>
</dbReference>
<comment type="subunit">
    <text evidence="2">Interacts transiently with the RNA polymerase catalytic core formed by RpoA, RpoB, RpoC and RpoZ (2 alpha, 1 beta, 1 beta' and 1 omega subunit) to form the RNA polymerase holoenzyme that can initiate transcription.</text>
</comment>
<dbReference type="SUPFAM" id="SSF88946">
    <property type="entry name" value="Sigma2 domain of RNA polymerase sigma factors"/>
    <property type="match status" value="1"/>
</dbReference>
<feature type="domain" description="RNA polymerase sigma factor 70 region 4 type 2" evidence="7">
    <location>
        <begin position="132"/>
        <end position="184"/>
    </location>
</feature>
<reference evidence="8 9" key="1">
    <citation type="submission" date="2019-09" db="EMBL/GenBank/DDBJ databases">
        <authorList>
            <person name="Leyn A S."/>
        </authorList>
    </citation>
    <scope>NUCLEOTIDE SEQUENCE [LARGE SCALE GENOMIC DNA]</scope>
    <source>
        <strain evidence="8">AA231_1</strain>
    </source>
</reference>
<dbReference type="InterPro" id="IPR004378">
    <property type="entry name" value="F420H2_quin_Rdtase"/>
</dbReference>
<dbReference type="InterPro" id="IPR007627">
    <property type="entry name" value="RNA_pol_sigma70_r2"/>
</dbReference>
<dbReference type="InterPro" id="IPR013325">
    <property type="entry name" value="RNA_pol_sigma_r2"/>
</dbReference>
<dbReference type="Gene3D" id="1.10.1740.10">
    <property type="match status" value="1"/>
</dbReference>
<evidence type="ECO:0000256" key="1">
    <source>
        <dbReference type="ARBA" id="ARBA00010641"/>
    </source>
</evidence>
<dbReference type="AlphaFoldDB" id="A0A6I8LGP6"/>
<organism evidence="8 9">
    <name type="scientific">Amycolatopsis camponoti</name>
    <dbReference type="NCBI Taxonomy" id="2606593"/>
    <lineage>
        <taxon>Bacteria</taxon>
        <taxon>Bacillati</taxon>
        <taxon>Actinomycetota</taxon>
        <taxon>Actinomycetes</taxon>
        <taxon>Pseudonocardiales</taxon>
        <taxon>Pseudonocardiaceae</taxon>
        <taxon>Amycolatopsis</taxon>
    </lineage>
</organism>
<dbReference type="Pfam" id="PF04542">
    <property type="entry name" value="Sigma70_r2"/>
    <property type="match status" value="1"/>
</dbReference>
<gene>
    <name evidence="8" type="ORF">AA23TX_01675</name>
</gene>
<dbReference type="InterPro" id="IPR039425">
    <property type="entry name" value="RNA_pol_sigma-70-like"/>
</dbReference>
<sequence length="457" mass="49182">MLMTEWSEEFARQAEPFRPELLAHCYRMVGSADDAADLVQETYLRAWRSYGTFEGRSSLRTWLHRIATNACLSALEQRGRRVLPAGLGGPAVDPGAPPVPAGPEVAWLGPVPDALVTPDPATLSAERDSVRLALVAALQYLPARQRAVLLLREVLGFSAAEVAAMLEISTAAVKSTLQRARARLDEVAPSPDDVVEPAEPHARDLLRQYIAGFENADLAVLEQALRADAAIELVGTRTWFSGKATCLRYLAQVLGAPGDWRMTPTRANGQPAAATSYHGQALGIAVLTVTATGIARITVFPGGPELVARFGLPTESSVPADEEFRTYNEGVISEFRAQRGVVSQPPFPILLLTTTGARTGRRTTVPLGYAVDDEGRVFVVGSKAGAPRHPAWFHNLRANPSVTVELGDGSYEARAIVTTGEERDRLYGRVSDGTSAYERNTDRVFPVIILDGVPAPG</sequence>
<feature type="domain" description="RNA polymerase sigma-70 region 2" evidence="6">
    <location>
        <begin position="16"/>
        <end position="81"/>
    </location>
</feature>
<dbReference type="Gene3D" id="3.10.450.50">
    <property type="match status" value="1"/>
</dbReference>
<keyword evidence="3" id="KW-0805">Transcription regulation</keyword>
<keyword evidence="9" id="KW-1185">Reference proteome</keyword>
<dbReference type="GO" id="GO:0016987">
    <property type="term" value="F:sigma factor activity"/>
    <property type="evidence" value="ECO:0007669"/>
    <property type="project" value="UniProtKB-KW"/>
</dbReference>
<dbReference type="GO" id="GO:0006352">
    <property type="term" value="P:DNA-templated transcription initiation"/>
    <property type="evidence" value="ECO:0007669"/>
    <property type="project" value="InterPro"/>
</dbReference>
<dbReference type="SUPFAM" id="SSF88659">
    <property type="entry name" value="Sigma3 and sigma4 domains of RNA polymerase sigma factors"/>
    <property type="match status" value="1"/>
</dbReference>
<dbReference type="GO" id="GO:0003677">
    <property type="term" value="F:DNA binding"/>
    <property type="evidence" value="ECO:0007669"/>
    <property type="project" value="InterPro"/>
</dbReference>
<dbReference type="InterPro" id="IPR013249">
    <property type="entry name" value="RNA_pol_sigma70_r4_t2"/>
</dbReference>
<dbReference type="Pfam" id="PF04075">
    <property type="entry name" value="F420H2_quin_red"/>
    <property type="match status" value="1"/>
</dbReference>
<evidence type="ECO:0000256" key="5">
    <source>
        <dbReference type="ARBA" id="ARBA00023163"/>
    </source>
</evidence>
<dbReference type="Gene3D" id="1.10.10.10">
    <property type="entry name" value="Winged helix-like DNA-binding domain superfamily/Winged helix DNA-binding domain"/>
    <property type="match status" value="1"/>
</dbReference>
<keyword evidence="4" id="KW-0731">Sigma factor</keyword>
<dbReference type="NCBIfam" id="NF006089">
    <property type="entry name" value="PRK08241.1"/>
    <property type="match status" value="1"/>
</dbReference>
<dbReference type="PANTHER" id="PTHR43133:SF65">
    <property type="entry name" value="ECF RNA POLYMERASE SIGMA FACTOR SIGG"/>
    <property type="match status" value="1"/>
</dbReference>